<dbReference type="OrthoDB" id="3719185at2"/>
<name>A0A344UVI4_9ACTN</name>
<dbReference type="Proteomes" id="UP000251995">
    <property type="component" value="Chromosome"/>
</dbReference>
<accession>A0A344UVI4</accession>
<evidence type="ECO:0000256" key="1">
    <source>
        <dbReference type="SAM" id="Coils"/>
    </source>
</evidence>
<evidence type="ECO:0000256" key="2">
    <source>
        <dbReference type="SAM" id="MobiDB-lite"/>
    </source>
</evidence>
<keyword evidence="1" id="KW-0175">Coiled coil</keyword>
<feature type="region of interest" description="Disordered" evidence="2">
    <location>
        <begin position="230"/>
        <end position="254"/>
    </location>
</feature>
<reference evidence="4 5" key="1">
    <citation type="submission" date="2017-12" db="EMBL/GenBank/DDBJ databases">
        <title>The whole genome sequence of the Acidipropionibacterium virtanenii sp. nov. type strain JS278.</title>
        <authorList>
            <person name="Laine P."/>
            <person name="Deptula P."/>
            <person name="Varmanen P."/>
            <person name="Auvinen P."/>
        </authorList>
    </citation>
    <scope>NUCLEOTIDE SEQUENCE [LARGE SCALE GENOMIC DNA]</scope>
    <source>
        <strain evidence="4 5">JS278</strain>
    </source>
</reference>
<dbReference type="EMBL" id="CP025198">
    <property type="protein sequence ID" value="AXE39282.1"/>
    <property type="molecule type" value="Genomic_DNA"/>
</dbReference>
<dbReference type="InterPro" id="IPR036365">
    <property type="entry name" value="PGBD-like_sf"/>
</dbReference>
<organism evidence="4 5">
    <name type="scientific">Acidipropionibacterium virtanenii</name>
    <dbReference type="NCBI Taxonomy" id="2057246"/>
    <lineage>
        <taxon>Bacteria</taxon>
        <taxon>Bacillati</taxon>
        <taxon>Actinomycetota</taxon>
        <taxon>Actinomycetes</taxon>
        <taxon>Propionibacteriales</taxon>
        <taxon>Propionibacteriaceae</taxon>
        <taxon>Acidipropionibacterium</taxon>
    </lineage>
</organism>
<dbReference type="KEGG" id="acij:JS278_02130"/>
<dbReference type="Gene3D" id="2.40.420.20">
    <property type="match status" value="1"/>
</dbReference>
<dbReference type="RefSeq" id="WP_114045181.1">
    <property type="nucleotide sequence ID" value="NZ_CP025198.1"/>
</dbReference>
<dbReference type="GO" id="GO:1990281">
    <property type="term" value="C:efflux pump complex"/>
    <property type="evidence" value="ECO:0007669"/>
    <property type="project" value="TreeGrafter"/>
</dbReference>
<proteinExistence type="predicted"/>
<evidence type="ECO:0000256" key="3">
    <source>
        <dbReference type="SAM" id="Phobius"/>
    </source>
</evidence>
<evidence type="ECO:0000313" key="4">
    <source>
        <dbReference type="EMBL" id="AXE39282.1"/>
    </source>
</evidence>
<dbReference type="SUPFAM" id="SSF47090">
    <property type="entry name" value="PGBD-like"/>
    <property type="match status" value="1"/>
</dbReference>
<dbReference type="Gene3D" id="1.10.101.10">
    <property type="entry name" value="PGBD-like superfamily/PGBD"/>
    <property type="match status" value="1"/>
</dbReference>
<feature type="region of interest" description="Disordered" evidence="2">
    <location>
        <begin position="81"/>
        <end position="100"/>
    </location>
</feature>
<dbReference type="GO" id="GO:0015562">
    <property type="term" value="F:efflux transmembrane transporter activity"/>
    <property type="evidence" value="ECO:0007669"/>
    <property type="project" value="TreeGrafter"/>
</dbReference>
<keyword evidence="3" id="KW-1133">Transmembrane helix</keyword>
<keyword evidence="3" id="KW-0812">Transmembrane</keyword>
<sequence>MVDSDDEVTTPLEAVPEDRRRRLRPVALMTVIAVAFLAVGLLAGHFLRSPAQRQADTAPPPVTPLTDTVANSVVAESVPLGASLERGTRTDVTLDGASGEDAERSVVSGVRVKEGQRVSGGAVLLEISGRPVILLPGAMPAYRTLNPGDTGPDVTQLQDALRSMKYLSDRETGFGPDTQDAVSRLYRRLGYTLTTVGADEVKEARAAVSSAQQDVTSRTDEVETARIALARAQRPGSEPAASSSASAGPDTSRADGIADARRALRSAQRSLAQADQALTQASSTLAAARSKAGVVLPRSEVTYVPSVPATVTALSTAIGKDATGTALTLVSGALVATSEALDPTSATGIRVGQTAEIVTDDGTRHPAAVTSVTTTAASSDDQQNQSGSDKQVTVVVAPGSPVSGDEGTQVRVVVHTASSRTPVLNVPVSAVATGPQGDTVVTVVKNGTRRFVPVVTGLTGDGRVQITGDVAEGDTVLIGDAAQTSPTPSPR</sequence>
<evidence type="ECO:0008006" key="6">
    <source>
        <dbReference type="Google" id="ProtNLM"/>
    </source>
</evidence>
<feature type="transmembrane region" description="Helical" evidence="3">
    <location>
        <begin position="26"/>
        <end position="47"/>
    </location>
</feature>
<dbReference type="PANTHER" id="PTHR30469:SF15">
    <property type="entry name" value="HLYD FAMILY OF SECRETION PROTEINS"/>
    <property type="match status" value="1"/>
</dbReference>
<gene>
    <name evidence="4" type="ORF">JS278_02130</name>
</gene>
<keyword evidence="5" id="KW-1185">Reference proteome</keyword>
<dbReference type="InterPro" id="IPR036366">
    <property type="entry name" value="PGBDSf"/>
</dbReference>
<protein>
    <recommendedName>
        <fullName evidence="6">Peptidoglycan binding-like domain-containing protein</fullName>
    </recommendedName>
</protein>
<dbReference type="AlphaFoldDB" id="A0A344UVI4"/>
<dbReference type="PANTHER" id="PTHR30469">
    <property type="entry name" value="MULTIDRUG RESISTANCE PROTEIN MDTA"/>
    <property type="match status" value="1"/>
</dbReference>
<keyword evidence="3" id="KW-0472">Membrane</keyword>
<evidence type="ECO:0000313" key="5">
    <source>
        <dbReference type="Proteomes" id="UP000251995"/>
    </source>
</evidence>
<feature type="coiled-coil region" evidence="1">
    <location>
        <begin position="257"/>
        <end position="291"/>
    </location>
</feature>
<feature type="region of interest" description="Disordered" evidence="2">
    <location>
        <begin position="372"/>
        <end position="391"/>
    </location>
</feature>